<dbReference type="GO" id="GO:0008880">
    <property type="term" value="F:glucuronate isomerase activity"/>
    <property type="evidence" value="ECO:0007669"/>
    <property type="project" value="InterPro"/>
</dbReference>
<accession>A0A1G9NAD3</accession>
<dbReference type="PIRSF" id="PIRSF036628">
    <property type="entry name" value="IolB"/>
    <property type="match status" value="1"/>
</dbReference>
<reference evidence="4" key="1">
    <citation type="submission" date="2016-10" db="EMBL/GenBank/DDBJ databases">
        <authorList>
            <person name="Varghese N."/>
            <person name="Submissions S."/>
        </authorList>
    </citation>
    <scope>NUCLEOTIDE SEQUENCE [LARGE SCALE GENOMIC DNA]</scope>
    <source>
        <strain evidence="4">CGMCC 1.6199</strain>
    </source>
</reference>
<gene>
    <name evidence="3" type="ORF">SAMN05216244_0904</name>
</gene>
<dbReference type="InterPro" id="IPR014710">
    <property type="entry name" value="RmlC-like_jellyroll"/>
</dbReference>
<dbReference type="PANTHER" id="PTHR39193:SF1">
    <property type="entry name" value="5-DEOXY-GLUCURONATE ISOMERASE"/>
    <property type="match status" value="1"/>
</dbReference>
<dbReference type="SUPFAM" id="SSF51182">
    <property type="entry name" value="RmlC-like cupins"/>
    <property type="match status" value="1"/>
</dbReference>
<name>A0A1G9NAD3_9BACI</name>
<dbReference type="InterPro" id="IPR011051">
    <property type="entry name" value="RmlC_Cupin_sf"/>
</dbReference>
<evidence type="ECO:0000256" key="1">
    <source>
        <dbReference type="ARBA" id="ARBA00023235"/>
    </source>
</evidence>
<proteinExistence type="predicted"/>
<dbReference type="GO" id="GO:0019310">
    <property type="term" value="P:inositol catabolic process"/>
    <property type="evidence" value="ECO:0007669"/>
    <property type="project" value="UniProtKB-UniRule"/>
</dbReference>
<dbReference type="EMBL" id="FNHF01000001">
    <property type="protein sequence ID" value="SDL83077.1"/>
    <property type="molecule type" value="Genomic_DNA"/>
</dbReference>
<dbReference type="EC" id="5.3.1.30" evidence="2"/>
<evidence type="ECO:0000313" key="4">
    <source>
        <dbReference type="Proteomes" id="UP000182347"/>
    </source>
</evidence>
<dbReference type="RefSeq" id="WP_074597639.1">
    <property type="nucleotide sequence ID" value="NZ_FNHF01000001.1"/>
</dbReference>
<dbReference type="InterPro" id="IPR021120">
    <property type="entry name" value="KduI/IolB_isomerase"/>
</dbReference>
<dbReference type="NCBIfam" id="TIGR04378">
    <property type="entry name" value="myo_inos_iolB"/>
    <property type="match status" value="1"/>
</dbReference>
<dbReference type="Proteomes" id="UP000182347">
    <property type="component" value="Unassembled WGS sequence"/>
</dbReference>
<keyword evidence="1 3" id="KW-0413">Isomerase</keyword>
<organism evidence="3 4">
    <name type="scientific">Sediminibacillus halophilus</name>
    <dbReference type="NCBI Taxonomy" id="482461"/>
    <lineage>
        <taxon>Bacteria</taxon>
        <taxon>Bacillati</taxon>
        <taxon>Bacillota</taxon>
        <taxon>Bacilli</taxon>
        <taxon>Bacillales</taxon>
        <taxon>Bacillaceae</taxon>
        <taxon>Sediminibacillus</taxon>
    </lineage>
</organism>
<dbReference type="STRING" id="482461.SAMN05216244_0904"/>
<dbReference type="OrthoDB" id="9799936at2"/>
<evidence type="ECO:0000256" key="2">
    <source>
        <dbReference type="NCBIfam" id="TIGR04378"/>
    </source>
</evidence>
<evidence type="ECO:0000313" key="3">
    <source>
        <dbReference type="EMBL" id="SDL83077.1"/>
    </source>
</evidence>
<dbReference type="PANTHER" id="PTHR39193">
    <property type="entry name" value="5-DEOXY-GLUCURONATE ISOMERASE"/>
    <property type="match status" value="1"/>
</dbReference>
<dbReference type="GO" id="GO:0102482">
    <property type="term" value="F:5-deoxy-D-glucuronate isomerase activity"/>
    <property type="evidence" value="ECO:0007669"/>
    <property type="project" value="UniProtKB-EC"/>
</dbReference>
<dbReference type="Gene3D" id="2.60.120.10">
    <property type="entry name" value="Jelly Rolls"/>
    <property type="match status" value="2"/>
</dbReference>
<dbReference type="InterPro" id="IPR024203">
    <property type="entry name" value="Deoxy-glucuronate_isom_IolB"/>
</dbReference>
<protein>
    <recommendedName>
        <fullName evidence="2">5-deoxy-glucuronate isomerase</fullName>
        <ecNumber evidence="2">5.3.1.30</ecNumber>
    </recommendedName>
</protein>
<sequence>MERFIKAADQKGYRDIFSEDYELLDYLAFGKIILDKGESFSADTSSYETALVILTGTASIAAEGENWKQLGGRESVFSGKATTVYVPCQSSYQITADTDVQIAVCKVKAENKYQPFVVLPDEVVVHKRGEKQWNRTVNDIIADNADGRVHRMVLGETINDAGQWSGYPPHKHDGEFAPEEPNLEEIYHYQVNPEQGFGVQHHYTKDGKIDTAYPIRHGDSFAIDIGYHPVGAAGGYQVYYLWFMAGESGRELNPYEDPHHKWLHHH</sequence>
<dbReference type="AlphaFoldDB" id="A0A1G9NAD3"/>
<keyword evidence="4" id="KW-1185">Reference proteome</keyword>
<dbReference type="Pfam" id="PF04962">
    <property type="entry name" value="KduI"/>
    <property type="match status" value="1"/>
</dbReference>